<dbReference type="Pfam" id="PF02481">
    <property type="entry name" value="DNA_processg_A"/>
    <property type="match status" value="1"/>
</dbReference>
<evidence type="ECO:0000256" key="1">
    <source>
        <dbReference type="ARBA" id="ARBA00006525"/>
    </source>
</evidence>
<accession>A0A1F8FXK7</accession>
<dbReference type="STRING" id="1802685.A3C88_01045"/>
<evidence type="ECO:0000259" key="3">
    <source>
        <dbReference type="Pfam" id="PF17782"/>
    </source>
</evidence>
<feature type="domain" description="DprA winged helix" evidence="3">
    <location>
        <begin position="225"/>
        <end position="280"/>
    </location>
</feature>
<gene>
    <name evidence="4" type="ORF">A3C88_01045</name>
</gene>
<sequence>MEYPVITIDIKSANYPERLKQIGNPPRQLYCRGDISLLQTECFGVVGTRMITSYGKEAVQQFVPGLARHFTIVSGLAIGIDASAHKRTLETSGKTIAVLGSGINDKHIYPVSNQKLAHEILENGGLITSEYKPDTKARDNMFPERNRIISGLSKGVLIIEADDKSGSLITARLAVEQNRDVFAVPGSIFSPKSRGTNQLIQRGAKLVSTLDDIIQDYSMLDLKLPARNANPTEASILAVLETNGPLNTDEIIRHTQKEAPEIMVALSMMEIKGMVRQMANGIFRKAD</sequence>
<dbReference type="NCBIfam" id="TIGR00732">
    <property type="entry name" value="dprA"/>
    <property type="match status" value="1"/>
</dbReference>
<dbReference type="Pfam" id="PF17782">
    <property type="entry name" value="WHD_DprA"/>
    <property type="match status" value="1"/>
</dbReference>
<dbReference type="SUPFAM" id="SSF102405">
    <property type="entry name" value="MCP/YpsA-like"/>
    <property type="match status" value="1"/>
</dbReference>
<feature type="domain" description="Smf/DprA SLOG" evidence="2">
    <location>
        <begin position="8"/>
        <end position="217"/>
    </location>
</feature>
<dbReference type="AlphaFoldDB" id="A0A1F8FXK7"/>
<organism evidence="4 5">
    <name type="scientific">Candidatus Yanofskybacteria bacterium RIFCSPHIGHO2_02_FULL_50_12</name>
    <dbReference type="NCBI Taxonomy" id="1802685"/>
    <lineage>
        <taxon>Bacteria</taxon>
        <taxon>Candidatus Yanofskyibacteriota</taxon>
    </lineage>
</organism>
<evidence type="ECO:0000313" key="5">
    <source>
        <dbReference type="Proteomes" id="UP000178117"/>
    </source>
</evidence>
<name>A0A1F8FXK7_9BACT</name>
<comment type="caution">
    <text evidence="4">The sequence shown here is derived from an EMBL/GenBank/DDBJ whole genome shotgun (WGS) entry which is preliminary data.</text>
</comment>
<evidence type="ECO:0000313" key="4">
    <source>
        <dbReference type="EMBL" id="OGN17893.1"/>
    </source>
</evidence>
<dbReference type="InterPro" id="IPR041614">
    <property type="entry name" value="DprA_WH"/>
</dbReference>
<dbReference type="Proteomes" id="UP000178117">
    <property type="component" value="Unassembled WGS sequence"/>
</dbReference>
<protein>
    <submittedName>
        <fullName evidence="4">DNA protecting protein DprA</fullName>
    </submittedName>
</protein>
<dbReference type="PANTHER" id="PTHR43022">
    <property type="entry name" value="PROTEIN SMF"/>
    <property type="match status" value="1"/>
</dbReference>
<proteinExistence type="inferred from homology"/>
<dbReference type="InterPro" id="IPR003488">
    <property type="entry name" value="DprA"/>
</dbReference>
<evidence type="ECO:0000259" key="2">
    <source>
        <dbReference type="Pfam" id="PF02481"/>
    </source>
</evidence>
<dbReference type="InterPro" id="IPR036388">
    <property type="entry name" value="WH-like_DNA-bd_sf"/>
</dbReference>
<comment type="similarity">
    <text evidence="1">Belongs to the DprA/Smf family.</text>
</comment>
<dbReference type="Gene3D" id="3.40.50.450">
    <property type="match status" value="1"/>
</dbReference>
<dbReference type="EMBL" id="MGJZ01000002">
    <property type="protein sequence ID" value="OGN17893.1"/>
    <property type="molecule type" value="Genomic_DNA"/>
</dbReference>
<dbReference type="PANTHER" id="PTHR43022:SF1">
    <property type="entry name" value="PROTEIN SMF"/>
    <property type="match status" value="1"/>
</dbReference>
<dbReference type="GO" id="GO:0009294">
    <property type="term" value="P:DNA-mediated transformation"/>
    <property type="evidence" value="ECO:0007669"/>
    <property type="project" value="InterPro"/>
</dbReference>
<dbReference type="Gene3D" id="1.10.10.10">
    <property type="entry name" value="Winged helix-like DNA-binding domain superfamily/Winged helix DNA-binding domain"/>
    <property type="match status" value="1"/>
</dbReference>
<dbReference type="InterPro" id="IPR057666">
    <property type="entry name" value="DrpA_SLOG"/>
</dbReference>
<reference evidence="4 5" key="1">
    <citation type="journal article" date="2016" name="Nat. Commun.">
        <title>Thousands of microbial genomes shed light on interconnected biogeochemical processes in an aquifer system.</title>
        <authorList>
            <person name="Anantharaman K."/>
            <person name="Brown C.T."/>
            <person name="Hug L.A."/>
            <person name="Sharon I."/>
            <person name="Castelle C.J."/>
            <person name="Probst A.J."/>
            <person name="Thomas B.C."/>
            <person name="Singh A."/>
            <person name="Wilkins M.J."/>
            <person name="Karaoz U."/>
            <person name="Brodie E.L."/>
            <person name="Williams K.H."/>
            <person name="Hubbard S.S."/>
            <person name="Banfield J.F."/>
        </authorList>
    </citation>
    <scope>NUCLEOTIDE SEQUENCE [LARGE SCALE GENOMIC DNA]</scope>
</reference>